<organism evidence="1 2">
    <name type="scientific">Parvimonas parva</name>
    <dbReference type="NCBI Taxonomy" id="2769485"/>
    <lineage>
        <taxon>Bacteria</taxon>
        <taxon>Bacillati</taxon>
        <taxon>Bacillota</taxon>
        <taxon>Tissierellia</taxon>
        <taxon>Tissierellales</taxon>
        <taxon>Peptoniphilaceae</taxon>
        <taxon>Parvimonas</taxon>
    </lineage>
</organism>
<protein>
    <recommendedName>
        <fullName evidence="3">DUF4276 family protein</fullName>
    </recommendedName>
</protein>
<name>A0ABS1C9N3_9FIRM</name>
<sequence length="234" mass="27370">MNKRQVIFVIVEGISDEISLKSIFEELFLNDEIHIEVVRGDITADNKVNSRNIKKKLGDLINKSISKSYFKKSDFKEIIHIVDMDGAYVSNEYICSNTNLNKVEYSPNNIITKNVDDIIERNIRKRENLDTICNLEKICGEIKYKVVYMSCNLDHVLFNKLNISDDEKEKLSYEFAKKYSDDIDSFKEFIFNSDFSYKGNFKESWSYIKEDSNSLKRKTNLNLCISEILEKNES</sequence>
<evidence type="ECO:0000313" key="2">
    <source>
        <dbReference type="Proteomes" id="UP000823123"/>
    </source>
</evidence>
<reference evidence="1 2" key="1">
    <citation type="submission" date="2020-09" db="EMBL/GenBank/DDBJ databases">
        <title>Parvimonas S3374 sp. nov.</title>
        <authorList>
            <person name="Buhl M."/>
        </authorList>
    </citation>
    <scope>NUCLEOTIDE SEQUENCE [LARGE SCALE GENOMIC DNA]</scope>
    <source>
        <strain evidence="1 2">S3374</strain>
    </source>
</reference>
<keyword evidence="2" id="KW-1185">Reference proteome</keyword>
<gene>
    <name evidence="1" type="ORF">IBJ83_05775</name>
</gene>
<dbReference type="RefSeq" id="WP_201275724.1">
    <property type="nucleotide sequence ID" value="NZ_JACVDA010000014.1"/>
</dbReference>
<accession>A0ABS1C9N3</accession>
<proteinExistence type="predicted"/>
<dbReference type="EMBL" id="JACVDA010000014">
    <property type="protein sequence ID" value="MBK1468824.1"/>
    <property type="molecule type" value="Genomic_DNA"/>
</dbReference>
<dbReference type="Proteomes" id="UP000823123">
    <property type="component" value="Unassembled WGS sequence"/>
</dbReference>
<evidence type="ECO:0008006" key="3">
    <source>
        <dbReference type="Google" id="ProtNLM"/>
    </source>
</evidence>
<evidence type="ECO:0000313" key="1">
    <source>
        <dbReference type="EMBL" id="MBK1468824.1"/>
    </source>
</evidence>
<comment type="caution">
    <text evidence="1">The sequence shown here is derived from an EMBL/GenBank/DDBJ whole genome shotgun (WGS) entry which is preliminary data.</text>
</comment>